<feature type="transmembrane region" description="Helical" evidence="2">
    <location>
        <begin position="71"/>
        <end position="94"/>
    </location>
</feature>
<keyword evidence="4" id="KW-1185">Reference proteome</keyword>
<keyword evidence="2" id="KW-0812">Transmembrane</keyword>
<keyword evidence="2" id="KW-1133">Transmembrane helix</keyword>
<evidence type="ECO:0000313" key="4">
    <source>
        <dbReference type="Proteomes" id="UP000643165"/>
    </source>
</evidence>
<feature type="transmembrane region" description="Helical" evidence="2">
    <location>
        <begin position="114"/>
        <end position="135"/>
    </location>
</feature>
<accession>A0ABQ4IWT5</accession>
<protein>
    <recommendedName>
        <fullName evidence="5">Pentapeptide repeat-containing protein</fullName>
    </recommendedName>
</protein>
<feature type="region of interest" description="Disordered" evidence="1">
    <location>
        <begin position="211"/>
        <end position="251"/>
    </location>
</feature>
<proteinExistence type="predicted"/>
<keyword evidence="2" id="KW-0472">Membrane</keyword>
<organism evidence="3 4">
    <name type="scientific">Micromonospora lutea</name>
    <dbReference type="NCBI Taxonomy" id="419825"/>
    <lineage>
        <taxon>Bacteria</taxon>
        <taxon>Bacillati</taxon>
        <taxon>Actinomycetota</taxon>
        <taxon>Actinomycetes</taxon>
        <taxon>Micromonosporales</taxon>
        <taxon>Micromonosporaceae</taxon>
        <taxon>Micromonospora</taxon>
    </lineage>
</organism>
<dbReference type="EMBL" id="BOPB01000013">
    <property type="protein sequence ID" value="GIJ22373.1"/>
    <property type="molecule type" value="Genomic_DNA"/>
</dbReference>
<evidence type="ECO:0000256" key="1">
    <source>
        <dbReference type="SAM" id="MobiDB-lite"/>
    </source>
</evidence>
<dbReference type="InterPro" id="IPR036770">
    <property type="entry name" value="Ankyrin_rpt-contain_sf"/>
</dbReference>
<dbReference type="Gene3D" id="2.160.20.80">
    <property type="entry name" value="E3 ubiquitin-protein ligase SopA"/>
    <property type="match status" value="1"/>
</dbReference>
<dbReference type="Proteomes" id="UP000643165">
    <property type="component" value="Unassembled WGS sequence"/>
</dbReference>
<dbReference type="InterPro" id="IPR001646">
    <property type="entry name" value="5peptide_repeat"/>
</dbReference>
<feature type="compositionally biased region" description="Polar residues" evidence="1">
    <location>
        <begin position="212"/>
        <end position="223"/>
    </location>
</feature>
<comment type="caution">
    <text evidence="3">The sequence shown here is derived from an EMBL/GenBank/DDBJ whole genome shotgun (WGS) entry which is preliminary data.</text>
</comment>
<name>A0ABQ4IWT5_9ACTN</name>
<reference evidence="3 4" key="1">
    <citation type="submission" date="2021-01" db="EMBL/GenBank/DDBJ databases">
        <title>Whole genome shotgun sequence of Verrucosispora lutea NBRC 106530.</title>
        <authorList>
            <person name="Komaki H."/>
            <person name="Tamura T."/>
        </authorList>
    </citation>
    <scope>NUCLEOTIDE SEQUENCE [LARGE SCALE GENOMIC DNA]</scope>
    <source>
        <strain evidence="3 4">NBRC 106530</strain>
    </source>
</reference>
<evidence type="ECO:0000256" key="2">
    <source>
        <dbReference type="SAM" id="Phobius"/>
    </source>
</evidence>
<feature type="transmembrane region" description="Helical" evidence="2">
    <location>
        <begin position="28"/>
        <end position="48"/>
    </location>
</feature>
<dbReference type="Pfam" id="PF13576">
    <property type="entry name" value="Pentapeptide_3"/>
    <property type="match status" value="3"/>
</dbReference>
<dbReference type="SUPFAM" id="SSF48403">
    <property type="entry name" value="Ankyrin repeat"/>
    <property type="match status" value="1"/>
</dbReference>
<gene>
    <name evidence="3" type="ORF">Vlu01_29970</name>
</gene>
<evidence type="ECO:0000313" key="3">
    <source>
        <dbReference type="EMBL" id="GIJ22373.1"/>
    </source>
</evidence>
<evidence type="ECO:0008006" key="5">
    <source>
        <dbReference type="Google" id="ProtNLM"/>
    </source>
</evidence>
<sequence length="546" mass="57906">MAVGGLVLLSVALVMVPRSWWGVVASGWPVLVPVAGGLAVLVAGVLLWRRDGVKHEVSAAPMPPDRQVRPLRAWVIPAGVVLVGVVTWAAVGWLQGSVPVVGDQVERAKLRVESIRTGLTIGASVTAALALLLAFRRQQLAERTQQATEYDAGEKRVTELYVKAADQIGSDKAPVRLAGLYALERLAQDNPAHRQSIVEVICAYLRMPYTPPNDQSNPESVDQQPAGGFDPAAPTDATGSSGKPALDPREERQVRLAAQRILARHLRPTTPEGEPDPLYWKTKVTLDLTEAVLIDFDLTDCHLYNATFTNTHFTGTTWFGRATFSGLARFGKATFSGDARFGKATFSGNVWFNEATFSGEAWFVQAAFSGDPRFDMATFNGNARFDKATFSGNAWFGKATFNGLAGFVGAAFNGNAGFDKAMFSGDAGFAEATFSGLARFGKATFSGDARFGGAAFNGNAGFDKATFNGNARFGKATFNGNAEFGKATFSGLAEFGKATFNGDARFVGAAFNGDSWFGGATFSGTASFDGSTLAGTTYDGPKPGAE</sequence>